<evidence type="ECO:0000256" key="25">
    <source>
        <dbReference type="SAM" id="MobiDB-lite"/>
    </source>
</evidence>
<dbReference type="AlphaFoldDB" id="A0A8C4QNW1"/>
<keyword evidence="13" id="KW-0378">Hydrolase</keyword>
<comment type="subunit">
    <text evidence="24">Homodimer. Interacts with PTCD1.</text>
</comment>
<keyword evidence="14" id="KW-0862">Zinc</keyword>
<dbReference type="GO" id="GO:1990180">
    <property type="term" value="P:mitochondrial tRNA 3'-end processing"/>
    <property type="evidence" value="ECO:0007669"/>
    <property type="project" value="TreeGrafter"/>
</dbReference>
<evidence type="ECO:0000256" key="10">
    <source>
        <dbReference type="ARBA" id="ARBA00022722"/>
    </source>
</evidence>
<keyword evidence="18" id="KW-1135">Mitochondrion nucleoid</keyword>
<organism evidence="26 27">
    <name type="scientific">Eptatretus burgeri</name>
    <name type="common">Inshore hagfish</name>
    <dbReference type="NCBI Taxonomy" id="7764"/>
    <lineage>
        <taxon>Eukaryota</taxon>
        <taxon>Metazoa</taxon>
        <taxon>Chordata</taxon>
        <taxon>Craniata</taxon>
        <taxon>Vertebrata</taxon>
        <taxon>Cyclostomata</taxon>
        <taxon>Myxini</taxon>
        <taxon>Myxiniformes</taxon>
        <taxon>Myxinidae</taxon>
        <taxon>Eptatretinae</taxon>
        <taxon>Eptatretus</taxon>
    </lineage>
</organism>
<proteinExistence type="inferred from homology"/>
<evidence type="ECO:0000313" key="26">
    <source>
        <dbReference type="Ensembl" id="ENSEBUP00000018247.1"/>
    </source>
</evidence>
<keyword evidence="27" id="KW-1185">Reference proteome</keyword>
<evidence type="ECO:0000256" key="7">
    <source>
        <dbReference type="ARBA" id="ARBA00013357"/>
    </source>
</evidence>
<dbReference type="FunFam" id="3.60.15.10:FF:000014">
    <property type="entry name" value="Zinc phosphodiesterase ELAC protein 2"/>
    <property type="match status" value="1"/>
</dbReference>
<evidence type="ECO:0000256" key="19">
    <source>
        <dbReference type="ARBA" id="ARBA00030689"/>
    </source>
</evidence>
<keyword evidence="11" id="KW-0479">Metal-binding</keyword>
<evidence type="ECO:0000256" key="5">
    <source>
        <dbReference type="ARBA" id="ARBA00007823"/>
    </source>
</evidence>
<dbReference type="InterPro" id="IPR047151">
    <property type="entry name" value="RNZ2-like"/>
</dbReference>
<dbReference type="GO" id="GO:0042645">
    <property type="term" value="C:mitochondrial nucleoid"/>
    <property type="evidence" value="ECO:0007669"/>
    <property type="project" value="UniProtKB-SubCell"/>
</dbReference>
<evidence type="ECO:0000256" key="11">
    <source>
        <dbReference type="ARBA" id="ARBA00022723"/>
    </source>
</evidence>
<evidence type="ECO:0000256" key="13">
    <source>
        <dbReference type="ARBA" id="ARBA00022801"/>
    </source>
</evidence>
<dbReference type="Pfam" id="PF23023">
    <property type="entry name" value="Anti-Pycsar_Apyc1"/>
    <property type="match status" value="1"/>
</dbReference>
<dbReference type="InterPro" id="IPR036866">
    <property type="entry name" value="RibonucZ/Hydroxyglut_hydro"/>
</dbReference>
<evidence type="ECO:0000256" key="24">
    <source>
        <dbReference type="ARBA" id="ARBA00047136"/>
    </source>
</evidence>
<feature type="compositionally biased region" description="Basic and acidic residues" evidence="25">
    <location>
        <begin position="756"/>
        <end position="777"/>
    </location>
</feature>
<dbReference type="Gene3D" id="3.60.15.10">
    <property type="entry name" value="Ribonuclease Z/Hydroxyacylglutathione hydrolase-like"/>
    <property type="match status" value="2"/>
</dbReference>
<evidence type="ECO:0000256" key="18">
    <source>
        <dbReference type="ARBA" id="ARBA00023271"/>
    </source>
</evidence>
<evidence type="ECO:0000256" key="1">
    <source>
        <dbReference type="ARBA" id="ARBA00000402"/>
    </source>
</evidence>
<evidence type="ECO:0000256" key="21">
    <source>
        <dbReference type="ARBA" id="ARBA00032104"/>
    </source>
</evidence>
<dbReference type="GO" id="GO:0042781">
    <property type="term" value="F:3'-tRNA processing endoribonuclease activity"/>
    <property type="evidence" value="ECO:0007669"/>
    <property type="project" value="UniProtKB-EC"/>
</dbReference>
<evidence type="ECO:0000256" key="15">
    <source>
        <dbReference type="ARBA" id="ARBA00022946"/>
    </source>
</evidence>
<comment type="catalytic activity">
    <reaction evidence="1">
        <text>Endonucleolytic cleavage of RNA, removing extra 3' nucleotides from tRNA precursor, generating 3' termini of tRNAs. A 3'-hydroxy group is left at the tRNA terminus and a 5'-phosphoryl group is left at the trailer molecule.</text>
        <dbReference type="EC" id="3.1.26.11"/>
    </reaction>
</comment>
<dbReference type="PANTHER" id="PTHR12553">
    <property type="entry name" value="ZINC PHOSPHODIESTERASE ELAC PROTEIN 2"/>
    <property type="match status" value="1"/>
</dbReference>
<keyword evidence="10" id="KW-0540">Nuclease</keyword>
<keyword evidence="8" id="KW-0597">Phosphoprotein</keyword>
<evidence type="ECO:0000256" key="17">
    <source>
        <dbReference type="ARBA" id="ARBA00023242"/>
    </source>
</evidence>
<reference evidence="26" key="1">
    <citation type="submission" date="2025-08" db="UniProtKB">
        <authorList>
            <consortium name="Ensembl"/>
        </authorList>
    </citation>
    <scope>IDENTIFICATION</scope>
</reference>
<keyword evidence="16" id="KW-0496">Mitochondrion</keyword>
<accession>A0A8C4QNW1</accession>
<keyword evidence="17" id="KW-0539">Nucleus</keyword>
<dbReference type="GeneTree" id="ENSGT00730000111191"/>
<evidence type="ECO:0000256" key="12">
    <source>
        <dbReference type="ARBA" id="ARBA00022759"/>
    </source>
</evidence>
<dbReference type="GO" id="GO:0005634">
    <property type="term" value="C:nucleus"/>
    <property type="evidence" value="ECO:0007669"/>
    <property type="project" value="UniProtKB-SubCell"/>
</dbReference>
<keyword evidence="15" id="KW-0809">Transit peptide</keyword>
<evidence type="ECO:0000256" key="14">
    <source>
        <dbReference type="ARBA" id="ARBA00022833"/>
    </source>
</evidence>
<evidence type="ECO:0000256" key="8">
    <source>
        <dbReference type="ARBA" id="ARBA00022553"/>
    </source>
</evidence>
<dbReference type="Proteomes" id="UP000694388">
    <property type="component" value="Unplaced"/>
</dbReference>
<evidence type="ECO:0000256" key="3">
    <source>
        <dbReference type="ARBA" id="ARBA00004123"/>
    </source>
</evidence>
<keyword evidence="12" id="KW-0255">Endonuclease</keyword>
<comment type="cofactor">
    <cofactor evidence="2">
        <name>Zn(2+)</name>
        <dbReference type="ChEBI" id="CHEBI:29105"/>
    </cofactor>
</comment>
<protein>
    <recommendedName>
        <fullName evidence="7">Zinc phosphodiesterase ELAC protein 2</fullName>
        <ecNumber evidence="6">3.1.26.11</ecNumber>
    </recommendedName>
    <alternativeName>
        <fullName evidence="22">ElaC homolog protein 2</fullName>
    </alternativeName>
    <alternativeName>
        <fullName evidence="20">Ribonuclease Z 2</fullName>
    </alternativeName>
    <alternativeName>
        <fullName evidence="21">tRNA 3 endonuclease 2</fullName>
    </alternativeName>
    <alternativeName>
        <fullName evidence="19">tRNase Z 2</fullName>
    </alternativeName>
</protein>
<keyword evidence="9" id="KW-0819">tRNA processing</keyword>
<dbReference type="EC" id="3.1.26.11" evidence="6"/>
<evidence type="ECO:0000256" key="4">
    <source>
        <dbReference type="ARBA" id="ARBA00004436"/>
    </source>
</evidence>
<dbReference type="SUPFAM" id="SSF56281">
    <property type="entry name" value="Metallo-hydrolase/oxidoreductase"/>
    <property type="match status" value="2"/>
</dbReference>
<evidence type="ECO:0000256" key="16">
    <source>
        <dbReference type="ARBA" id="ARBA00023128"/>
    </source>
</evidence>
<evidence type="ECO:0000256" key="2">
    <source>
        <dbReference type="ARBA" id="ARBA00001947"/>
    </source>
</evidence>
<evidence type="ECO:0000256" key="22">
    <source>
        <dbReference type="ARBA" id="ARBA00032616"/>
    </source>
</evidence>
<dbReference type="GO" id="GO:0046872">
    <property type="term" value="F:metal ion binding"/>
    <property type="evidence" value="ECO:0007669"/>
    <property type="project" value="UniProtKB-KW"/>
</dbReference>
<dbReference type="Ensembl" id="ENSEBUT00000018823.1">
    <property type="protein sequence ID" value="ENSEBUP00000018247.1"/>
    <property type="gene ID" value="ENSEBUG00000011361.1"/>
</dbReference>
<comment type="similarity">
    <text evidence="5">Belongs to the RNase Z family.</text>
</comment>
<evidence type="ECO:0000256" key="6">
    <source>
        <dbReference type="ARBA" id="ARBA00012477"/>
    </source>
</evidence>
<reference evidence="26" key="2">
    <citation type="submission" date="2025-09" db="UniProtKB">
        <authorList>
            <consortium name="Ensembl"/>
        </authorList>
    </citation>
    <scope>IDENTIFICATION</scope>
</reference>
<comment type="subcellular location">
    <subcellularLocation>
        <location evidence="4">Mitochondrion matrix</location>
        <location evidence="4">Mitochondrion nucleoid</location>
    </subcellularLocation>
    <subcellularLocation>
        <location evidence="3">Nucleus</location>
    </subcellularLocation>
</comment>
<comment type="function">
    <text evidence="23">Zinc phosphodiesterase, which displays mitochondrial tRNA 3'-processing endonuclease activity. Involved in tRNA maturation, by removing a 3'-trailer from precursor tRNA. Associates with mitochondrial DNA complexes at the nucleoids to initiate RNA processing and ribosome assembly.</text>
</comment>
<dbReference type="CDD" id="cd07718">
    <property type="entry name" value="RNaseZ_ELAC1_ELAC2-C-term-like_MBL-fold"/>
    <property type="match status" value="1"/>
</dbReference>
<evidence type="ECO:0000256" key="23">
    <source>
        <dbReference type="ARBA" id="ARBA00046098"/>
    </source>
</evidence>
<evidence type="ECO:0000256" key="20">
    <source>
        <dbReference type="ARBA" id="ARBA00030729"/>
    </source>
</evidence>
<evidence type="ECO:0000313" key="27">
    <source>
        <dbReference type="Proteomes" id="UP000694388"/>
    </source>
</evidence>
<evidence type="ECO:0000256" key="9">
    <source>
        <dbReference type="ARBA" id="ARBA00022694"/>
    </source>
</evidence>
<name>A0A8C4QNW1_EPTBU</name>
<sequence length="784" mass="87862">MVLPVRLAVSGAWSALRAVTVRGLMLPAGARKQRDPKGIPRHVKIRQKATPIGGPTFVHLEVLAAGGRDAGAAVHVASEFGRVKAVRMENIFITRMDWSNIGGLPGMILTLNDTGLPSCRLFGPPELNSFLDGMKTFSSPLTIKIDVQSYKEPMYVDSTMSVQQIPIFSEKADSENPTVVSYLCKVREKPGGFLREKGAALGLPMNSPELGTMVRQWKEGKAVHFDGREIQPEEVLMPPHPSLCMLILECPDDSFVEPLCSNEDVCRCQTDGKEIPVALVVHMTPETVLANPTYQDWMRRFGEGTEHLIVNEQANCVHFPTQFEVQAQLNLIHPGIFPQLPAHTPLPVGNVDLPFPHTRAECMLKYELRPQRQWHRDSVPEEDKERAIQEAWDLPDFADCVKECHEALSLDVNGKADTSSAMYPHTVFLGTGSALPCKSRNVSAILFRISEDRSVLLDCGEGTTTQLWRHYGHATDDVLLTIKAIFISHMHADHHLGLFQISSTIQKAMKAKGMPFTPLTLVAPQLMLKWLTHYDTHCHKILHHFHCIPNWKLQGHIEHQHASQLLLESLGLSKFMTCTVYHCKQAYGCVLEHASGWKVVYSGDTMPCDRLVKCGENATLLIHEATFEDGLEDEARARLHSTTTQAVAVGRNMAAGFTLLTHFSQRYARVPLFGPEFGKNIGIAFDHMHVGLNDLPALPRLIPPLKILFAEHLVHLEERRDKREMQQHQQMRALRMTLEDVESRTTHSNLRILTTSDDKAPEEEVRKRAGNHSESHIVLKKARE</sequence>
<feature type="region of interest" description="Disordered" evidence="25">
    <location>
        <begin position="752"/>
        <end position="784"/>
    </location>
</feature>
<dbReference type="PANTHER" id="PTHR12553:SF49">
    <property type="entry name" value="ZINC PHOSPHODIESTERASE ELAC PROTEIN 2"/>
    <property type="match status" value="1"/>
</dbReference>